<dbReference type="EMBL" id="CAKOFQ010008499">
    <property type="protein sequence ID" value="CAH2014462.1"/>
    <property type="molecule type" value="Genomic_DNA"/>
</dbReference>
<dbReference type="PANTHER" id="PTHR46481:SF10">
    <property type="entry name" value="ZINC FINGER BED DOMAIN-CONTAINING PROTEIN 39"/>
    <property type="match status" value="1"/>
</dbReference>
<sequence length="370" mass="42152">MACAMRTGHYESLGCVSHTLQLVIKQSLFADEDTTEIIKKFRKIVGHFHHSEPATRKLKECQIQCGLPEHALVQSIDIRWNSTYLMFQRLLEQKNAINLYTVQHGKIDTLCPTEWEIMKRLVEVLKFFYEATLDLSLNDACISIIIPLISLLNRKLQARMENEDEGMTMTKNRLYETMNQRMSLLKEHPSLIAATLLDPRFKSKYLTPNAVDTGITEIVSFLIRCSSDSAVNRNAIHSSSSAGPVLVESNIQKQDESLWDTHADNPGGTPCDNNGYDETSILKQTMKCYLSEPRLQRNADIFSYWNSSPYTTLRKAVLKYLSAPPTSIPSEQMFSAAGQIYADRRSNLLGENAEKLLFLSYNIRLFGYVY</sequence>
<feature type="domain" description="HAT C-terminal dimerisation" evidence="6">
    <location>
        <begin position="289"/>
        <end position="362"/>
    </location>
</feature>
<dbReference type="OrthoDB" id="6759054at2759"/>
<keyword evidence="4" id="KW-0862">Zinc</keyword>
<evidence type="ECO:0000256" key="5">
    <source>
        <dbReference type="ARBA" id="ARBA00023242"/>
    </source>
</evidence>
<dbReference type="AlphaFoldDB" id="A0A9P0Q9L7"/>
<evidence type="ECO:0000256" key="3">
    <source>
        <dbReference type="ARBA" id="ARBA00022771"/>
    </source>
</evidence>
<dbReference type="SUPFAM" id="SSF53098">
    <property type="entry name" value="Ribonuclease H-like"/>
    <property type="match status" value="1"/>
</dbReference>
<keyword evidence="2" id="KW-0479">Metal-binding</keyword>
<keyword evidence="3" id="KW-0863">Zinc-finger</keyword>
<protein>
    <recommendedName>
        <fullName evidence="6">HAT C-terminal dimerisation domain-containing protein</fullName>
    </recommendedName>
</protein>
<evidence type="ECO:0000259" key="6">
    <source>
        <dbReference type="Pfam" id="PF05699"/>
    </source>
</evidence>
<reference evidence="7" key="1">
    <citation type="submission" date="2022-03" db="EMBL/GenBank/DDBJ databases">
        <authorList>
            <person name="Sayadi A."/>
        </authorList>
    </citation>
    <scope>NUCLEOTIDE SEQUENCE</scope>
</reference>
<name>A0A9P0Q9L7_ACAOB</name>
<evidence type="ECO:0000256" key="2">
    <source>
        <dbReference type="ARBA" id="ARBA00022723"/>
    </source>
</evidence>
<dbReference type="PANTHER" id="PTHR46481">
    <property type="entry name" value="ZINC FINGER BED DOMAIN-CONTAINING PROTEIN 4"/>
    <property type="match status" value="1"/>
</dbReference>
<keyword evidence="8" id="KW-1185">Reference proteome</keyword>
<dbReference type="Proteomes" id="UP001152888">
    <property type="component" value="Unassembled WGS sequence"/>
</dbReference>
<evidence type="ECO:0000256" key="1">
    <source>
        <dbReference type="ARBA" id="ARBA00004123"/>
    </source>
</evidence>
<dbReference type="InterPro" id="IPR052035">
    <property type="entry name" value="ZnF_BED_domain_contain"/>
</dbReference>
<accession>A0A9P0Q9L7</accession>
<dbReference type="GO" id="GO:0008270">
    <property type="term" value="F:zinc ion binding"/>
    <property type="evidence" value="ECO:0007669"/>
    <property type="project" value="UniProtKB-KW"/>
</dbReference>
<evidence type="ECO:0000313" key="8">
    <source>
        <dbReference type="Proteomes" id="UP001152888"/>
    </source>
</evidence>
<proteinExistence type="predicted"/>
<dbReference type="InterPro" id="IPR008906">
    <property type="entry name" value="HATC_C_dom"/>
</dbReference>
<keyword evidence="5" id="KW-0539">Nucleus</keyword>
<comment type="subcellular location">
    <subcellularLocation>
        <location evidence="1">Nucleus</location>
    </subcellularLocation>
</comment>
<comment type="caution">
    <text evidence="7">The sequence shown here is derived from an EMBL/GenBank/DDBJ whole genome shotgun (WGS) entry which is preliminary data.</text>
</comment>
<evidence type="ECO:0000313" key="7">
    <source>
        <dbReference type="EMBL" id="CAH2014462.1"/>
    </source>
</evidence>
<dbReference type="GO" id="GO:0046983">
    <property type="term" value="F:protein dimerization activity"/>
    <property type="evidence" value="ECO:0007669"/>
    <property type="project" value="InterPro"/>
</dbReference>
<dbReference type="InterPro" id="IPR012337">
    <property type="entry name" value="RNaseH-like_sf"/>
</dbReference>
<organism evidence="7 8">
    <name type="scientific">Acanthoscelides obtectus</name>
    <name type="common">Bean weevil</name>
    <name type="synonym">Bruchus obtectus</name>
    <dbReference type="NCBI Taxonomy" id="200917"/>
    <lineage>
        <taxon>Eukaryota</taxon>
        <taxon>Metazoa</taxon>
        <taxon>Ecdysozoa</taxon>
        <taxon>Arthropoda</taxon>
        <taxon>Hexapoda</taxon>
        <taxon>Insecta</taxon>
        <taxon>Pterygota</taxon>
        <taxon>Neoptera</taxon>
        <taxon>Endopterygota</taxon>
        <taxon>Coleoptera</taxon>
        <taxon>Polyphaga</taxon>
        <taxon>Cucujiformia</taxon>
        <taxon>Chrysomeloidea</taxon>
        <taxon>Chrysomelidae</taxon>
        <taxon>Bruchinae</taxon>
        <taxon>Bruchini</taxon>
        <taxon>Acanthoscelides</taxon>
    </lineage>
</organism>
<gene>
    <name evidence="7" type="ORF">ACAOBT_LOCUS34138</name>
</gene>
<evidence type="ECO:0000256" key="4">
    <source>
        <dbReference type="ARBA" id="ARBA00022833"/>
    </source>
</evidence>
<dbReference type="Pfam" id="PF05699">
    <property type="entry name" value="Dimer_Tnp_hAT"/>
    <property type="match status" value="1"/>
</dbReference>
<dbReference type="GO" id="GO:0005634">
    <property type="term" value="C:nucleus"/>
    <property type="evidence" value="ECO:0007669"/>
    <property type="project" value="UniProtKB-SubCell"/>
</dbReference>